<protein>
    <submittedName>
        <fullName evidence="3">Uncharacterized protein</fullName>
    </submittedName>
</protein>
<organism evidence="3 4">
    <name type="scientific">Archangium violaceum Cb vi76</name>
    <dbReference type="NCBI Taxonomy" id="1406225"/>
    <lineage>
        <taxon>Bacteria</taxon>
        <taxon>Pseudomonadati</taxon>
        <taxon>Myxococcota</taxon>
        <taxon>Myxococcia</taxon>
        <taxon>Myxococcales</taxon>
        <taxon>Cystobacterineae</taxon>
        <taxon>Archangiaceae</taxon>
        <taxon>Archangium</taxon>
    </lineage>
</organism>
<feature type="region of interest" description="Disordered" evidence="2">
    <location>
        <begin position="1"/>
        <end position="23"/>
    </location>
</feature>
<comment type="caution">
    <text evidence="3">The sequence shown here is derived from an EMBL/GenBank/DDBJ whole genome shotgun (WGS) entry which is preliminary data.</text>
</comment>
<evidence type="ECO:0000313" key="4">
    <source>
        <dbReference type="Proteomes" id="UP000028547"/>
    </source>
</evidence>
<reference evidence="3 4" key="1">
    <citation type="submission" date="2014-07" db="EMBL/GenBank/DDBJ databases">
        <title>Draft Genome Sequence of Gephyronic Acid Producer, Cystobacter violaceus Strain Cb vi76.</title>
        <authorList>
            <person name="Stevens D.C."/>
            <person name="Young J."/>
            <person name="Carmichael R."/>
            <person name="Tan J."/>
            <person name="Taylor R.E."/>
        </authorList>
    </citation>
    <scope>NUCLEOTIDE SEQUENCE [LARGE SCALE GENOMIC DNA]</scope>
    <source>
        <strain evidence="3 4">Cb vi76</strain>
    </source>
</reference>
<sequence>MGDPHNPTTPPPAPTEHVTLTPSNDFAPVQVSDTRFREAFTQLVLEVPLRVTTRPAQPLASGLVLASCPSDGAGDASVEGGYLRLCERRGSPGDCFRLLGDGPHDTTLSHHDRFLLALGLALTPAVEAATGVLRDFSAQAMTALLTGLSLYLVALIAPEPISKSLALAMTLFLWGYLGMELWDLISATKDLWDAAEETRTFRELRGASERYARVLGPNTVRILILLAAWKAGAPGKEAMTGSGLPGFPQAVRNAANAGRFHLPTAASEATSVSVREGRLVLTLPSGSGALLAVQRLGEGEEGDIHHIATVENEKSTLRGGPWTPRLKRFFDKAGMSMEDPANKVRIPGHKGPHPKAYHERIYQRLVAAMEDCTSTAQCREALTRELGKLAEQLKDASSELNRLVTRAQ</sequence>
<feature type="coiled-coil region" evidence="1">
    <location>
        <begin position="379"/>
        <end position="406"/>
    </location>
</feature>
<keyword evidence="1" id="KW-0175">Coiled coil</keyword>
<dbReference type="InterPro" id="IPR032871">
    <property type="entry name" value="AHH_dom_containing"/>
</dbReference>
<proteinExistence type="predicted"/>
<evidence type="ECO:0000313" key="3">
    <source>
        <dbReference type="EMBL" id="KFA86779.1"/>
    </source>
</evidence>
<gene>
    <name evidence="3" type="ORF">Q664_52225</name>
</gene>
<name>A0A084SE94_9BACT</name>
<dbReference type="Pfam" id="PF14412">
    <property type="entry name" value="AHH"/>
    <property type="match status" value="1"/>
</dbReference>
<evidence type="ECO:0000256" key="1">
    <source>
        <dbReference type="SAM" id="Coils"/>
    </source>
</evidence>
<dbReference type="AlphaFoldDB" id="A0A084SE94"/>
<accession>A0A084SE94</accession>
<evidence type="ECO:0000256" key="2">
    <source>
        <dbReference type="SAM" id="MobiDB-lite"/>
    </source>
</evidence>
<dbReference type="EMBL" id="JPMI01000424">
    <property type="protein sequence ID" value="KFA86779.1"/>
    <property type="molecule type" value="Genomic_DNA"/>
</dbReference>
<dbReference type="Proteomes" id="UP000028547">
    <property type="component" value="Unassembled WGS sequence"/>
</dbReference>